<comment type="caution">
    <text evidence="1">The sequence shown here is derived from an EMBL/GenBank/DDBJ whole genome shotgun (WGS) entry which is preliminary data.</text>
</comment>
<dbReference type="AlphaFoldDB" id="A0A4Y3PGZ2"/>
<organism evidence="1 2">
    <name type="scientific">Brevibacillus parabrevis</name>
    <dbReference type="NCBI Taxonomy" id="54914"/>
    <lineage>
        <taxon>Bacteria</taxon>
        <taxon>Bacillati</taxon>
        <taxon>Bacillota</taxon>
        <taxon>Bacilli</taxon>
        <taxon>Bacillales</taxon>
        <taxon>Paenibacillaceae</taxon>
        <taxon>Brevibacillus</taxon>
    </lineage>
</organism>
<keyword evidence="2" id="KW-1185">Reference proteome</keyword>
<sequence>MTPTEGECSLVILNGTPSALRQLEAIVKKGQRSCKDAIDENHETGV</sequence>
<dbReference type="EMBL" id="BJMH01000003">
    <property type="protein sequence ID" value="GEB31206.1"/>
    <property type="molecule type" value="Genomic_DNA"/>
</dbReference>
<reference evidence="1 2" key="1">
    <citation type="submission" date="2019-06" db="EMBL/GenBank/DDBJ databases">
        <title>Whole genome shotgun sequence of Brevibacillus parabrevis NBRC 12334.</title>
        <authorList>
            <person name="Hosoyama A."/>
            <person name="Uohara A."/>
            <person name="Ohji S."/>
            <person name="Ichikawa N."/>
        </authorList>
    </citation>
    <scope>NUCLEOTIDE SEQUENCE [LARGE SCALE GENOMIC DNA]</scope>
    <source>
        <strain evidence="1 2">NBRC 12334</strain>
    </source>
</reference>
<gene>
    <name evidence="1" type="ORF">BPA01_07860</name>
</gene>
<evidence type="ECO:0000313" key="2">
    <source>
        <dbReference type="Proteomes" id="UP000316882"/>
    </source>
</evidence>
<evidence type="ECO:0000313" key="1">
    <source>
        <dbReference type="EMBL" id="GEB31206.1"/>
    </source>
</evidence>
<proteinExistence type="predicted"/>
<dbReference type="Proteomes" id="UP000316882">
    <property type="component" value="Unassembled WGS sequence"/>
</dbReference>
<name>A0A4Y3PGZ2_BREPA</name>
<protein>
    <submittedName>
        <fullName evidence="1">Uncharacterized protein</fullName>
    </submittedName>
</protein>
<accession>A0A4Y3PGZ2</accession>